<sequence>MSYTLKIFILKFYIANCFVSILNIYKLNCYYLRFHIISRFTRSKVNYTDYYCVYQVLDNRVVGKKYTYLVESHNSWCRSHLARLARDTKAVTRSMRMTEYSLALLNVIYPHIFSRGRTPLNEAYLKGVQYIRENLIEFYY</sequence>
<dbReference type="AlphaFoldDB" id="A0A157T515"/>
<dbReference type="InterPro" id="IPR051354">
    <property type="entry name" value="Transposase_27_IS1"/>
</dbReference>
<accession>A0A157T515</accession>
<gene>
    <name evidence="2" type="ORF">SSOP1_2782</name>
</gene>
<protein>
    <submittedName>
        <fullName evidence="2">Partial transposase in ISC1173</fullName>
    </submittedName>
</protein>
<dbReference type="EMBL" id="LT549890">
    <property type="protein sequence ID" value="SAI86336.1"/>
    <property type="molecule type" value="Genomic_DNA"/>
</dbReference>
<feature type="transmembrane region" description="Helical" evidence="1">
    <location>
        <begin position="12"/>
        <end position="32"/>
    </location>
</feature>
<keyword evidence="1" id="KW-0812">Transmembrane</keyword>
<evidence type="ECO:0000313" key="2">
    <source>
        <dbReference type="EMBL" id="SAI86336.1"/>
    </source>
</evidence>
<dbReference type="PATRIC" id="fig|2287.9.peg.2919"/>
<evidence type="ECO:0000256" key="1">
    <source>
        <dbReference type="SAM" id="Phobius"/>
    </source>
</evidence>
<dbReference type="PANTHER" id="PTHR33293:SF1">
    <property type="entry name" value="INSERTION ELEMENT IS1 1 PROTEIN INSB-RELATED"/>
    <property type="match status" value="1"/>
</dbReference>
<keyword evidence="1" id="KW-1133">Transmembrane helix</keyword>
<keyword evidence="1" id="KW-0472">Membrane</keyword>
<dbReference type="PANTHER" id="PTHR33293">
    <property type="entry name" value="INSERTION ELEMENT IS1 1 PROTEIN INSB-RELATED"/>
    <property type="match status" value="1"/>
</dbReference>
<proteinExistence type="predicted"/>
<name>A0A157T515_SACSO</name>
<evidence type="ECO:0000313" key="3">
    <source>
        <dbReference type="Proteomes" id="UP000076770"/>
    </source>
</evidence>
<dbReference type="Proteomes" id="UP000076770">
    <property type="component" value="Chromosome i"/>
</dbReference>
<reference evidence="3" key="1">
    <citation type="submission" date="2016-04" db="EMBL/GenBank/DDBJ databases">
        <authorList>
            <person name="Shah S.A."/>
            <person name="Garrett R.A."/>
        </authorList>
    </citation>
    <scope>NUCLEOTIDE SEQUENCE [LARGE SCALE GENOMIC DNA]</scope>
    <source>
        <strain evidence="3">ATCC 35091 / DSM 1616 / JCM 8930 / NBRC 15331 / P1</strain>
    </source>
</reference>
<organism evidence="2 3">
    <name type="scientific">Saccharolobus solfataricus</name>
    <name type="common">Sulfolobus solfataricus</name>
    <dbReference type="NCBI Taxonomy" id="2287"/>
    <lineage>
        <taxon>Archaea</taxon>
        <taxon>Thermoproteota</taxon>
        <taxon>Thermoprotei</taxon>
        <taxon>Sulfolobales</taxon>
        <taxon>Sulfolobaceae</taxon>
        <taxon>Saccharolobus</taxon>
    </lineage>
</organism>